<dbReference type="InterPro" id="IPR001279">
    <property type="entry name" value="Metallo-B-lactamas"/>
</dbReference>
<sequence length="375" mass="39989">MKAEPGDSGTTRLSSRRGLIKGAALGVALPSAAALLGPVLATPARAATPAASATASATAALPDFAPVPAASFGPAVNSDGYFVGQIKGNLYWVTDSYYQAMFLTTREGVVVVDAPPTIGNNLLRAIQEVTRSLGRPSRVTHMIYSHNHADHIGGAGLFGGRVERIAHVQTRELLRRAADPNRPLPTTTFKNNLVVEVGGERLELAYHGPNHSPDNIFIYAPAYNTLMLVDVIFPGWAPFKNLAESQDIPGWIGAHETAHAYPWTTLVGGHLGRLGIRADLDVQRDYVGDLQNSVRKTLTTMDPTPFFEKYGATGNGWAIFKTYLDAAAQQAAAPVISAYLGKLAAADVFTLENASAMINSMRIDYDVLGPFGNHA</sequence>
<accession>A0A1G9VTY6</accession>
<dbReference type="SUPFAM" id="SSF56281">
    <property type="entry name" value="Metallo-hydrolase/oxidoreductase"/>
    <property type="match status" value="1"/>
</dbReference>
<dbReference type="AlphaFoldDB" id="A0A1G9VTY6"/>
<gene>
    <name evidence="2" type="ORF">SAMN05216259_101398</name>
</gene>
<dbReference type="RefSeq" id="WP_093782458.1">
    <property type="nucleotide sequence ID" value="NZ_FNIE01000001.1"/>
</dbReference>
<evidence type="ECO:0000259" key="1">
    <source>
        <dbReference type="SMART" id="SM00849"/>
    </source>
</evidence>
<dbReference type="InterPro" id="IPR006311">
    <property type="entry name" value="TAT_signal"/>
</dbReference>
<dbReference type="PROSITE" id="PS51318">
    <property type="entry name" value="TAT"/>
    <property type="match status" value="1"/>
</dbReference>
<protein>
    <submittedName>
        <fullName evidence="2">Glyoxylase, beta-lactamase superfamily II</fullName>
    </submittedName>
</protein>
<evidence type="ECO:0000313" key="3">
    <source>
        <dbReference type="Proteomes" id="UP000199341"/>
    </source>
</evidence>
<reference evidence="2 3" key="1">
    <citation type="submission" date="2016-10" db="EMBL/GenBank/DDBJ databases">
        <authorList>
            <person name="de Groot N.N."/>
        </authorList>
    </citation>
    <scope>NUCLEOTIDE SEQUENCE [LARGE SCALE GENOMIC DNA]</scope>
    <source>
        <strain evidence="2 3">CGMCC 4.2022</strain>
    </source>
</reference>
<dbReference type="InterPro" id="IPR050855">
    <property type="entry name" value="NDM-1-like"/>
</dbReference>
<dbReference type="OrthoDB" id="5240502at2"/>
<dbReference type="STRING" id="310781.SAMN05216259_101398"/>
<dbReference type="PANTHER" id="PTHR42951">
    <property type="entry name" value="METALLO-BETA-LACTAMASE DOMAIN-CONTAINING"/>
    <property type="match status" value="1"/>
</dbReference>
<dbReference type="PANTHER" id="PTHR42951:SF4">
    <property type="entry name" value="ACYL-COENZYME A THIOESTERASE MBLAC2"/>
    <property type="match status" value="1"/>
</dbReference>
<organism evidence="2 3">
    <name type="scientific">Actinacidiphila guanduensis</name>
    <dbReference type="NCBI Taxonomy" id="310781"/>
    <lineage>
        <taxon>Bacteria</taxon>
        <taxon>Bacillati</taxon>
        <taxon>Actinomycetota</taxon>
        <taxon>Actinomycetes</taxon>
        <taxon>Kitasatosporales</taxon>
        <taxon>Streptomycetaceae</taxon>
        <taxon>Actinacidiphila</taxon>
    </lineage>
</organism>
<proteinExistence type="predicted"/>
<evidence type="ECO:0000313" key="2">
    <source>
        <dbReference type="EMBL" id="SDM75476.1"/>
    </source>
</evidence>
<dbReference type="InterPro" id="IPR036866">
    <property type="entry name" value="RibonucZ/Hydroxyglut_hydro"/>
</dbReference>
<name>A0A1G9VTY6_9ACTN</name>
<dbReference type="CDD" id="cd16276">
    <property type="entry name" value="metallo-hydrolase-like_MBL-fold"/>
    <property type="match status" value="1"/>
</dbReference>
<dbReference type="EMBL" id="FNIE01000001">
    <property type="protein sequence ID" value="SDM75476.1"/>
    <property type="molecule type" value="Genomic_DNA"/>
</dbReference>
<dbReference type="Pfam" id="PF00753">
    <property type="entry name" value="Lactamase_B"/>
    <property type="match status" value="1"/>
</dbReference>
<dbReference type="Gene3D" id="3.60.15.10">
    <property type="entry name" value="Ribonuclease Z/Hydroxyacylglutathione hydrolase-like"/>
    <property type="match status" value="1"/>
</dbReference>
<feature type="domain" description="Metallo-beta-lactamase" evidence="1">
    <location>
        <begin position="97"/>
        <end position="270"/>
    </location>
</feature>
<keyword evidence="3" id="KW-1185">Reference proteome</keyword>
<dbReference type="Proteomes" id="UP000199341">
    <property type="component" value="Unassembled WGS sequence"/>
</dbReference>
<dbReference type="SMART" id="SM00849">
    <property type="entry name" value="Lactamase_B"/>
    <property type="match status" value="1"/>
</dbReference>